<keyword evidence="4" id="KW-1185">Reference proteome</keyword>
<evidence type="ECO:0000259" key="2">
    <source>
        <dbReference type="Pfam" id="PF13648"/>
    </source>
</evidence>
<reference evidence="4" key="1">
    <citation type="journal article" date="2019" name="Int. J. Syst. Evol. Microbiol.">
        <title>The Global Catalogue of Microorganisms (GCM) 10K type strain sequencing project: providing services to taxonomists for standard genome sequencing and annotation.</title>
        <authorList>
            <consortium name="The Broad Institute Genomics Platform"/>
            <consortium name="The Broad Institute Genome Sequencing Center for Infectious Disease"/>
            <person name="Wu L."/>
            <person name="Ma J."/>
        </authorList>
    </citation>
    <scope>NUCLEOTIDE SEQUENCE [LARGE SCALE GENOMIC DNA]</scope>
    <source>
        <strain evidence="4">KCTC 52490</strain>
    </source>
</reference>
<dbReference type="InterPro" id="IPR024311">
    <property type="entry name" value="Lipocalin-like"/>
</dbReference>
<dbReference type="PROSITE" id="PS51257">
    <property type="entry name" value="PROKAR_LIPOPROTEIN"/>
    <property type="match status" value="1"/>
</dbReference>
<name>A0ABW6AR63_9BACT</name>
<proteinExistence type="predicted"/>
<protein>
    <submittedName>
        <fullName evidence="3">Lipocalin family protein</fullName>
    </submittedName>
</protein>
<keyword evidence="1" id="KW-0732">Signal</keyword>
<evidence type="ECO:0000256" key="1">
    <source>
        <dbReference type="SAM" id="SignalP"/>
    </source>
</evidence>
<feature type="chain" id="PRO_5045183482" evidence="1">
    <location>
        <begin position="23"/>
        <end position="134"/>
    </location>
</feature>
<comment type="caution">
    <text evidence="3">The sequence shown here is derived from an EMBL/GenBank/DDBJ whole genome shotgun (WGS) entry which is preliminary data.</text>
</comment>
<feature type="domain" description="Lipocalin-like" evidence="2">
    <location>
        <begin position="28"/>
        <end position="122"/>
    </location>
</feature>
<feature type="signal peptide" evidence="1">
    <location>
        <begin position="1"/>
        <end position="22"/>
    </location>
</feature>
<dbReference type="Proteomes" id="UP001597512">
    <property type="component" value="Unassembled WGS sequence"/>
</dbReference>
<sequence>MKHTLLFLYLLSIVACSKSDNAAPTSALMGTWRLSTYCKPGNSTCTSVDVPSDKGVFVTFGYNGEFNEFYENTKPVEYSFLGCGSGDYKMEGKDIRIIALCMSSTNGRLMKLVSIANNRLVLNPFGTGEYIFVK</sequence>
<organism evidence="3 4">
    <name type="scientific">Spirosoma flavum</name>
    <dbReference type="NCBI Taxonomy" id="2048557"/>
    <lineage>
        <taxon>Bacteria</taxon>
        <taxon>Pseudomonadati</taxon>
        <taxon>Bacteroidota</taxon>
        <taxon>Cytophagia</taxon>
        <taxon>Cytophagales</taxon>
        <taxon>Cytophagaceae</taxon>
        <taxon>Spirosoma</taxon>
    </lineage>
</organism>
<accession>A0ABW6AR63</accession>
<evidence type="ECO:0000313" key="4">
    <source>
        <dbReference type="Proteomes" id="UP001597512"/>
    </source>
</evidence>
<gene>
    <name evidence="3" type="ORF">ACFS25_29670</name>
</gene>
<dbReference type="Pfam" id="PF13648">
    <property type="entry name" value="Lipocalin_4"/>
    <property type="match status" value="1"/>
</dbReference>
<dbReference type="RefSeq" id="WP_381508531.1">
    <property type="nucleotide sequence ID" value="NZ_JBHUOM010000048.1"/>
</dbReference>
<dbReference type="EMBL" id="JBHUOM010000048">
    <property type="protein sequence ID" value="MFD2937971.1"/>
    <property type="molecule type" value="Genomic_DNA"/>
</dbReference>
<evidence type="ECO:0000313" key="3">
    <source>
        <dbReference type="EMBL" id="MFD2937971.1"/>
    </source>
</evidence>